<dbReference type="PANTHER" id="PTHR37294">
    <property type="entry name" value="3'-5' EXORIBONUCLEASE YHAM"/>
    <property type="match status" value="1"/>
</dbReference>
<dbReference type="GO" id="GO:0031125">
    <property type="term" value="P:rRNA 3'-end processing"/>
    <property type="evidence" value="ECO:0007669"/>
    <property type="project" value="TreeGrafter"/>
</dbReference>
<evidence type="ECO:0000313" key="4">
    <source>
        <dbReference type="Proteomes" id="UP000063781"/>
    </source>
</evidence>
<dbReference type="Proteomes" id="UP000063781">
    <property type="component" value="Chromosome"/>
</dbReference>
<dbReference type="Pfam" id="PF01966">
    <property type="entry name" value="HD"/>
    <property type="match status" value="1"/>
</dbReference>
<dbReference type="FunFam" id="1.10.3210.10:FF:000008">
    <property type="entry name" value="3'-5' exoribonuclease YhaM"/>
    <property type="match status" value="1"/>
</dbReference>
<keyword evidence="4" id="KW-1185">Reference proteome</keyword>
<dbReference type="Gene3D" id="1.10.3210.10">
    <property type="entry name" value="Hypothetical protein af1432"/>
    <property type="match status" value="1"/>
</dbReference>
<feature type="domain" description="HD" evidence="2">
    <location>
        <begin position="159"/>
        <end position="277"/>
    </location>
</feature>
<evidence type="ECO:0000259" key="2">
    <source>
        <dbReference type="Pfam" id="PF01966"/>
    </source>
</evidence>
<dbReference type="InterPro" id="IPR050798">
    <property type="entry name" value="YhaM_exoribonuc/phosphodiest"/>
</dbReference>
<dbReference type="PANTHER" id="PTHR37294:SF1">
    <property type="entry name" value="3'-5' EXORIBONUCLEASE YHAM"/>
    <property type="match status" value="1"/>
</dbReference>
<dbReference type="OrthoDB" id="9778453at2"/>
<evidence type="ECO:0000313" key="3">
    <source>
        <dbReference type="EMBL" id="AMC93259.1"/>
    </source>
</evidence>
<dbReference type="SUPFAM" id="SSF109604">
    <property type="entry name" value="HD-domain/PDEase-like"/>
    <property type="match status" value="1"/>
</dbReference>
<proteinExistence type="predicted"/>
<protein>
    <submittedName>
        <fullName evidence="3">3'-5' exonuclease</fullName>
    </submittedName>
</protein>
<dbReference type="AlphaFoldDB" id="A0A0X8GZJ8"/>
<dbReference type="EMBL" id="CP013213">
    <property type="protein sequence ID" value="AMC93259.1"/>
    <property type="molecule type" value="Genomic_DNA"/>
</dbReference>
<keyword evidence="3" id="KW-0540">Nuclease</keyword>
<dbReference type="KEGG" id="erl:AOC36_04515"/>
<name>A0A0X8GZJ8_9FIRM</name>
<keyword evidence="3" id="KW-0269">Exonuclease</keyword>
<dbReference type="RefSeq" id="WP_067631847.1">
    <property type="nucleotide sequence ID" value="NZ_CP013213.1"/>
</dbReference>
<accession>A0A0X8GZJ8</accession>
<gene>
    <name evidence="3" type="ORF">AOC36_04515</name>
</gene>
<dbReference type="InterPro" id="IPR006674">
    <property type="entry name" value="HD_domain"/>
</dbReference>
<dbReference type="GO" id="GO:0004527">
    <property type="term" value="F:exonuclease activity"/>
    <property type="evidence" value="ECO:0007669"/>
    <property type="project" value="UniProtKB-KW"/>
</dbReference>
<evidence type="ECO:0000256" key="1">
    <source>
        <dbReference type="ARBA" id="ARBA00022801"/>
    </source>
</evidence>
<organism evidence="3 4">
    <name type="scientific">Erysipelothrix larvae</name>
    <dbReference type="NCBI Taxonomy" id="1514105"/>
    <lineage>
        <taxon>Bacteria</taxon>
        <taxon>Bacillati</taxon>
        <taxon>Bacillota</taxon>
        <taxon>Erysipelotrichia</taxon>
        <taxon>Erysipelotrichales</taxon>
        <taxon>Erysipelotrichaceae</taxon>
        <taxon>Erysipelothrix</taxon>
    </lineage>
</organism>
<dbReference type="STRING" id="1514105.AOC36_04515"/>
<reference evidence="3 4" key="1">
    <citation type="submission" date="2015-10" db="EMBL/GenBank/DDBJ databases">
        <title>Erysipelothrix larvae sp. LV19 isolated from the larval gut of the rhinoceros beetle, Trypoxylus dichotomus.</title>
        <authorList>
            <person name="Lim S."/>
            <person name="Kim B.-C."/>
        </authorList>
    </citation>
    <scope>NUCLEOTIDE SEQUENCE [LARGE SCALE GENOMIC DNA]</scope>
    <source>
        <strain evidence="3 4">LV19</strain>
    </source>
</reference>
<keyword evidence="1" id="KW-0378">Hydrolase</keyword>
<sequence>MTTQKINTLENGMKTTLPMLVTNVLRGVTQNGAPYLTISFQDNTGSIEGKWWDVKPFDEANVKQGKIGMVKVDAILYKGALQLRVHNIDFSESYNVNDFVLGSQYEPEFLKKEIEGFKNMIENSVYRSIVDKCFDFYGEDFYLYPAATKNHHDFVGGLATHVYGMCLLAVDLCKLYPILDLDLLLAGVLLHDMGKIEEYSAPILSEYTPQGKLLGHISIMQAKVYEVTCELGVRDTEEAMLLRHLILSHHGQYEYGSPVLPLVKEAEILNFIDNIDARMNMFDKIYKDLEEGTFAPRAFPLENRTFYKGKGVK</sequence>